<comment type="caution">
    <text evidence="1">The sequence shown here is derived from an EMBL/GenBank/DDBJ whole genome shotgun (WGS) entry which is preliminary data.</text>
</comment>
<dbReference type="EMBL" id="DXDC01000423">
    <property type="protein sequence ID" value="HIY67372.1"/>
    <property type="molecule type" value="Genomic_DNA"/>
</dbReference>
<accession>A0A9D1YX30</accession>
<sequence>MNAGPRQWTSADAALWHAISIVNDLRSERVPVQRVSTAFPIAPDEVAFAGGPFTMDSMRALGDGSYVHDSSFVFGTGAFGLAMTAGTLFGSAVGNAQRRSQAASDAQIAWRPDFGGTITVTSRGFYLATNTGLFRWTWDAIQLAEMDAFTVLVMQGQSEGGPVTWRMTSDWSELVFALWALSMHPDHPQFATDEWIPQNWIAWAASVGYPVPPSTAIES</sequence>
<gene>
    <name evidence="1" type="ORF">H9830_13985</name>
</gene>
<protein>
    <submittedName>
        <fullName evidence="1">Uncharacterized protein</fullName>
    </submittedName>
</protein>
<name>A0A9D1YX30_9MICO</name>
<reference evidence="1" key="2">
    <citation type="submission" date="2021-04" db="EMBL/GenBank/DDBJ databases">
        <authorList>
            <person name="Gilroy R."/>
        </authorList>
    </citation>
    <scope>NUCLEOTIDE SEQUENCE</scope>
    <source>
        <strain evidence="1">ChiGjej1B1-98</strain>
    </source>
</reference>
<proteinExistence type="predicted"/>
<evidence type="ECO:0000313" key="1">
    <source>
        <dbReference type="EMBL" id="HIY67372.1"/>
    </source>
</evidence>
<reference evidence="1" key="1">
    <citation type="journal article" date="2021" name="PeerJ">
        <title>Extensive microbial diversity within the chicken gut microbiome revealed by metagenomics and culture.</title>
        <authorList>
            <person name="Gilroy R."/>
            <person name="Ravi A."/>
            <person name="Getino M."/>
            <person name="Pursley I."/>
            <person name="Horton D.L."/>
            <person name="Alikhan N.F."/>
            <person name="Baker D."/>
            <person name="Gharbi K."/>
            <person name="Hall N."/>
            <person name="Watson M."/>
            <person name="Adriaenssens E.M."/>
            <person name="Foster-Nyarko E."/>
            <person name="Jarju S."/>
            <person name="Secka A."/>
            <person name="Antonio M."/>
            <person name="Oren A."/>
            <person name="Chaudhuri R.R."/>
            <person name="La Ragione R."/>
            <person name="Hildebrand F."/>
            <person name="Pallen M.J."/>
        </authorList>
    </citation>
    <scope>NUCLEOTIDE SEQUENCE</scope>
    <source>
        <strain evidence="1">ChiGjej1B1-98</strain>
    </source>
</reference>
<dbReference type="AlphaFoldDB" id="A0A9D1YX30"/>
<organism evidence="1 2">
    <name type="scientific">Candidatus Agrococcus pullicola</name>
    <dbReference type="NCBI Taxonomy" id="2838429"/>
    <lineage>
        <taxon>Bacteria</taxon>
        <taxon>Bacillati</taxon>
        <taxon>Actinomycetota</taxon>
        <taxon>Actinomycetes</taxon>
        <taxon>Micrococcales</taxon>
        <taxon>Microbacteriaceae</taxon>
        <taxon>Agrococcus</taxon>
    </lineage>
</organism>
<evidence type="ECO:0000313" key="2">
    <source>
        <dbReference type="Proteomes" id="UP000824005"/>
    </source>
</evidence>
<dbReference type="Proteomes" id="UP000824005">
    <property type="component" value="Unassembled WGS sequence"/>
</dbReference>